<dbReference type="SUPFAM" id="SSF50998">
    <property type="entry name" value="Quinoprotein alcohol dehydrogenase-like"/>
    <property type="match status" value="1"/>
</dbReference>
<protein>
    <submittedName>
        <fullName evidence="1">Fenitrothion hydrolase protein FedA</fullName>
    </submittedName>
</protein>
<dbReference type="GO" id="GO:0016787">
    <property type="term" value="F:hydrolase activity"/>
    <property type="evidence" value="ECO:0007669"/>
    <property type="project" value="UniProtKB-KW"/>
</dbReference>
<keyword evidence="1" id="KW-0378">Hydrolase</keyword>
<gene>
    <name evidence="1" type="ORF">CBM2589_A90274</name>
</gene>
<dbReference type="Proteomes" id="UP000256297">
    <property type="component" value="Chromosome CBM2589_a"/>
</dbReference>
<comment type="caution">
    <text evidence="1">The sequence shown here is derived from an EMBL/GenBank/DDBJ whole genome shotgun (WGS) entry which is preliminary data.</text>
</comment>
<sequence>MRSYQALAIGISLGALTVAGCGGGSDDPVATTPGAAPGVSIADYVVPRPPGCSPGDTPETALQGQVPAALRQSGFGGFSCNLKLVGQVQGEGASWSSATYTDKKGQTCFYHATIGASPNFINPAAPARVNPGVPVINITDPAHPVRVSSLTSTAMLDPWESLRVNVARGILAGDNGIGGAGGPEIDLYDISSDCTSPQLLASVPVGTGTDGGIIPTTAPLGHEGGFSPDGFTYYIGGASSKAYYAIDLTVPTHPKLISAISMAELGFSSIPHGLSVSQDGTRAYFVGVGNGGIATGMGAPPLNDPNATGDNGFFVVDTSEVQSRRPNAKMRRLATVPVRDGSVAQHTISFSVAGKPYLVEVDEGGSGGLQDPGATAVKAACNAGMTPFPLAHIYDMSNEAAPRLVSETRLETHAVEHCDKVVPDILGLSTFTYGSHYCSVDNRENATALACSYFNSGVRVFDIRDPSKLKEIAYYNPASAKSPGAGSAHLMFGQYRPGGPDWCASRLDFDFERRLLTTACQDNGLLVLSFASGTWPFPESSKAIESGN</sequence>
<dbReference type="AlphaFoldDB" id="A0A375CEU9"/>
<dbReference type="PROSITE" id="PS51257">
    <property type="entry name" value="PROKAR_LIPOPROTEIN"/>
    <property type="match status" value="1"/>
</dbReference>
<dbReference type="RefSeq" id="WP_116341147.1">
    <property type="nucleotide sequence ID" value="NZ_LT976857.1"/>
</dbReference>
<name>A0A375CEU9_9BURK</name>
<reference evidence="1" key="1">
    <citation type="submission" date="2018-01" db="EMBL/GenBank/DDBJ databases">
        <authorList>
            <person name="Clerissi C."/>
        </authorList>
    </citation>
    <scope>NUCLEOTIDE SEQUENCE</scope>
    <source>
        <strain evidence="1">Cupriavidus taiwanensis STM 3521</strain>
    </source>
</reference>
<organism evidence="1">
    <name type="scientific">Cupriavidus taiwanensis</name>
    <dbReference type="NCBI Taxonomy" id="164546"/>
    <lineage>
        <taxon>Bacteria</taxon>
        <taxon>Pseudomonadati</taxon>
        <taxon>Pseudomonadota</taxon>
        <taxon>Betaproteobacteria</taxon>
        <taxon>Burkholderiales</taxon>
        <taxon>Burkholderiaceae</taxon>
        <taxon>Cupriavidus</taxon>
    </lineage>
</organism>
<accession>A0A375CEU9</accession>
<dbReference type="EMBL" id="OFSP01000039">
    <property type="protein sequence ID" value="SOY68804.1"/>
    <property type="molecule type" value="Genomic_DNA"/>
</dbReference>
<evidence type="ECO:0000313" key="1">
    <source>
        <dbReference type="EMBL" id="SOY68804.1"/>
    </source>
</evidence>
<proteinExistence type="predicted"/>
<dbReference type="InterPro" id="IPR011047">
    <property type="entry name" value="Quinoprotein_ADH-like_sf"/>
</dbReference>